<dbReference type="Ensembl" id="ENSSSCT00065023122.1">
    <property type="protein sequence ID" value="ENSSSCP00065009401.1"/>
    <property type="gene ID" value="ENSSSCG00065017403.1"/>
</dbReference>
<dbReference type="SMART" id="SM00409">
    <property type="entry name" value="IG"/>
    <property type="match status" value="6"/>
</dbReference>
<feature type="signal peptide" evidence="13">
    <location>
        <begin position="1"/>
        <end position="15"/>
    </location>
</feature>
<dbReference type="SUPFAM" id="SSF48726">
    <property type="entry name" value="Immunoglobulin"/>
    <property type="match status" value="6"/>
</dbReference>
<feature type="domain" description="Ig-like" evidence="14">
    <location>
        <begin position="472"/>
        <end position="557"/>
    </location>
</feature>
<dbReference type="GO" id="GO:0005886">
    <property type="term" value="C:plasma membrane"/>
    <property type="evidence" value="ECO:0007669"/>
    <property type="project" value="UniProtKB-SubCell"/>
</dbReference>
<feature type="domain" description="Ig-like" evidence="14">
    <location>
        <begin position="23"/>
        <end position="101"/>
    </location>
</feature>
<dbReference type="PROSITE" id="PS50835">
    <property type="entry name" value="IG_LIKE"/>
    <property type="match status" value="5"/>
</dbReference>
<keyword evidence="9" id="KW-0675">Receptor</keyword>
<feature type="domain" description="Ig-like" evidence="14">
    <location>
        <begin position="268"/>
        <end position="372"/>
    </location>
</feature>
<dbReference type="SMART" id="SM00408">
    <property type="entry name" value="IGc2"/>
    <property type="match status" value="5"/>
</dbReference>
<evidence type="ECO:0000256" key="5">
    <source>
        <dbReference type="ARBA" id="ARBA00022737"/>
    </source>
</evidence>
<dbReference type="AlphaFoldDB" id="A0A8D1XPV7"/>
<feature type="domain" description="Ig-like" evidence="14">
    <location>
        <begin position="380"/>
        <end position="462"/>
    </location>
</feature>
<protein>
    <recommendedName>
        <fullName evidence="14">Ig-like domain-containing protein</fullName>
    </recommendedName>
</protein>
<dbReference type="Proteomes" id="UP000694725">
    <property type="component" value="Unplaced"/>
</dbReference>
<keyword evidence="7 12" id="KW-0472">Membrane</keyword>
<evidence type="ECO:0000256" key="7">
    <source>
        <dbReference type="ARBA" id="ARBA00023136"/>
    </source>
</evidence>
<evidence type="ECO:0000256" key="3">
    <source>
        <dbReference type="ARBA" id="ARBA00022692"/>
    </source>
</evidence>
<dbReference type="CDD" id="cd00096">
    <property type="entry name" value="Ig"/>
    <property type="match status" value="1"/>
</dbReference>
<dbReference type="Pfam" id="PF13927">
    <property type="entry name" value="Ig_3"/>
    <property type="match status" value="1"/>
</dbReference>
<feature type="transmembrane region" description="Helical" evidence="12">
    <location>
        <begin position="573"/>
        <end position="594"/>
    </location>
</feature>
<dbReference type="InterPro" id="IPR013783">
    <property type="entry name" value="Ig-like_fold"/>
</dbReference>
<evidence type="ECO:0000256" key="1">
    <source>
        <dbReference type="ARBA" id="ARBA00004251"/>
    </source>
</evidence>
<evidence type="ECO:0000256" key="12">
    <source>
        <dbReference type="SAM" id="Phobius"/>
    </source>
</evidence>
<dbReference type="PANTHER" id="PTHR11481">
    <property type="entry name" value="IMMUNOGLOBULIN FC RECEPTOR"/>
    <property type="match status" value="1"/>
</dbReference>
<evidence type="ECO:0000256" key="6">
    <source>
        <dbReference type="ARBA" id="ARBA00022989"/>
    </source>
</evidence>
<dbReference type="Gene3D" id="2.60.40.10">
    <property type="entry name" value="Immunoglobulins"/>
    <property type="match status" value="6"/>
</dbReference>
<dbReference type="FunFam" id="2.60.40.10:FF:001308">
    <property type="entry name" value="Fc receptor like 4"/>
    <property type="match status" value="1"/>
</dbReference>
<evidence type="ECO:0000256" key="11">
    <source>
        <dbReference type="ARBA" id="ARBA00023319"/>
    </source>
</evidence>
<evidence type="ECO:0000256" key="13">
    <source>
        <dbReference type="SAM" id="SignalP"/>
    </source>
</evidence>
<evidence type="ECO:0000256" key="9">
    <source>
        <dbReference type="ARBA" id="ARBA00023170"/>
    </source>
</evidence>
<dbReference type="InterPro" id="IPR007110">
    <property type="entry name" value="Ig-like_dom"/>
</dbReference>
<keyword evidence="6 12" id="KW-1133">Transmembrane helix</keyword>
<dbReference type="PANTHER" id="PTHR11481:SF68">
    <property type="entry name" value="FC RECEPTOR-LIKE PROTEIN 5"/>
    <property type="match status" value="1"/>
</dbReference>
<evidence type="ECO:0000313" key="15">
    <source>
        <dbReference type="Ensembl" id="ENSSSCP00065009401.1"/>
    </source>
</evidence>
<keyword evidence="2" id="KW-1003">Cell membrane</keyword>
<keyword evidence="3 12" id="KW-0812">Transmembrane</keyword>
<dbReference type="InterPro" id="IPR003599">
    <property type="entry name" value="Ig_sub"/>
</dbReference>
<evidence type="ECO:0000313" key="16">
    <source>
        <dbReference type="Proteomes" id="UP000694725"/>
    </source>
</evidence>
<dbReference type="InterPro" id="IPR003598">
    <property type="entry name" value="Ig_sub2"/>
</dbReference>
<dbReference type="FunFam" id="2.60.40.10:FF:000357">
    <property type="entry name" value="Fc receptor like 1"/>
    <property type="match status" value="2"/>
</dbReference>
<dbReference type="Pfam" id="PF13895">
    <property type="entry name" value="Ig_2"/>
    <property type="match status" value="4"/>
</dbReference>
<feature type="domain" description="Ig-like" evidence="14">
    <location>
        <begin position="191"/>
        <end position="264"/>
    </location>
</feature>
<reference evidence="15" key="1">
    <citation type="submission" date="2025-08" db="UniProtKB">
        <authorList>
            <consortium name="Ensembl"/>
        </authorList>
    </citation>
    <scope>IDENTIFICATION</scope>
</reference>
<dbReference type="InterPro" id="IPR036179">
    <property type="entry name" value="Ig-like_dom_sf"/>
</dbReference>
<dbReference type="InterPro" id="IPR050488">
    <property type="entry name" value="Ig_Fc_receptor"/>
</dbReference>
<keyword evidence="4 13" id="KW-0732">Signal</keyword>
<name>A0A8D1XPV7_PIG</name>
<proteinExistence type="predicted"/>
<evidence type="ECO:0000256" key="8">
    <source>
        <dbReference type="ARBA" id="ARBA00023157"/>
    </source>
</evidence>
<sequence>MLLWVSLLVLAPVSGQFATEPKPVISLHPLWTTFFQGETVMLTCNTFRFHAPEKIKLYRWYLEGEIQSETLGNTHEVRETGMYKCQAQDSPPSDAVHLLFSSANLILQAPPYVFEKESVVLRCQAKANTELNGMTLYKHGEVLGVPKKTSEFRIYQAGLKDNGEYRCTGLKKDNETISSNAVKIEVQELFPRPVLKASSTQPTEEGTLTLTCETQLSSQRPDVQLQFRFFRDYTSPQPYWRSSPELQIFTIQREDSGSYRCEAQTVTPHLQKQSQQLQINVQRIVADVRLYSRPELVFEGKELVLICSVSGVPTPITVSFFKKRPWNKDTKIVTSSETEFKIPAVESSHAGEYYCAAGKNHRSFPSQTLTISVRVPVSRPVLTLRAPRAQPVVGDVVELHCEVQRGSLPIRYQFYHEAVALWSNSVSSKKAFFRFSLTEGHSGNYFCKADNNLGAQRSDTVSLSVRVPVSRPVLTLRAPRAQPVVGDVVELHCEVQKGSPPIQYQFYHKNVTLGNGTSLSGQGVSFNLSLTAEHSGNYSCEADNDLGPQCSEAVTLSITVMTGSRSGSVATSVTGGLLSLVGLAAVALLFYCWFPRKAGGRSTLDSSRNHSASDLHEPTYYNVPGWIELQPVYSNVNPKEGDIVYSEVRSVKRENRHAGAVASTPELLNDKDACVIYSQVKVASAPAPKPQLLDSSTPHR</sequence>
<evidence type="ECO:0000259" key="14">
    <source>
        <dbReference type="PROSITE" id="PS50835"/>
    </source>
</evidence>
<keyword evidence="8" id="KW-1015">Disulfide bond</keyword>
<keyword evidence="11" id="KW-0393">Immunoglobulin domain</keyword>
<organism evidence="15 16">
    <name type="scientific">Sus scrofa</name>
    <name type="common">Pig</name>
    <dbReference type="NCBI Taxonomy" id="9823"/>
    <lineage>
        <taxon>Eukaryota</taxon>
        <taxon>Metazoa</taxon>
        <taxon>Chordata</taxon>
        <taxon>Craniata</taxon>
        <taxon>Vertebrata</taxon>
        <taxon>Euteleostomi</taxon>
        <taxon>Mammalia</taxon>
        <taxon>Eutheria</taxon>
        <taxon>Laurasiatheria</taxon>
        <taxon>Artiodactyla</taxon>
        <taxon>Suina</taxon>
        <taxon>Suidae</taxon>
        <taxon>Sus</taxon>
    </lineage>
</organism>
<keyword evidence="10" id="KW-0325">Glycoprotein</keyword>
<evidence type="ECO:0000256" key="10">
    <source>
        <dbReference type="ARBA" id="ARBA00023180"/>
    </source>
</evidence>
<accession>A0A8D1XPV7</accession>
<keyword evidence="5" id="KW-0677">Repeat</keyword>
<evidence type="ECO:0000256" key="2">
    <source>
        <dbReference type="ARBA" id="ARBA00022475"/>
    </source>
</evidence>
<feature type="chain" id="PRO_5034046683" description="Ig-like domain-containing protein" evidence="13">
    <location>
        <begin position="16"/>
        <end position="700"/>
    </location>
</feature>
<comment type="subcellular location">
    <subcellularLocation>
        <location evidence="1">Cell membrane</location>
        <topology evidence="1">Single-pass type I membrane protein</topology>
    </subcellularLocation>
</comment>
<evidence type="ECO:0000256" key="4">
    <source>
        <dbReference type="ARBA" id="ARBA00022729"/>
    </source>
</evidence>